<dbReference type="AlphaFoldDB" id="A0A8R1I6D0"/>
<sequence>VQISFETNEPRRVTFEAASSIIPPPEIDWDVPPKINMDSVNDVDPVLCFDDEVSTRQCGREEGARCPNGNKAFLGGPPVEEN</sequence>
<reference evidence="2" key="1">
    <citation type="submission" date="2010-08" db="EMBL/GenBank/DDBJ databases">
        <authorList>
            <consortium name="Caenorhabditis japonica Sequencing Consortium"/>
            <person name="Wilson R.K."/>
        </authorList>
    </citation>
    <scope>NUCLEOTIDE SEQUENCE [LARGE SCALE GENOMIC DNA]</scope>
    <source>
        <strain evidence="2">DF5081</strain>
    </source>
</reference>
<dbReference type="EnsemblMetazoa" id="CJA17962.1">
    <property type="protein sequence ID" value="CJA17962.1"/>
    <property type="gene ID" value="WBGene00137165"/>
</dbReference>
<keyword evidence="2" id="KW-1185">Reference proteome</keyword>
<evidence type="ECO:0000313" key="1">
    <source>
        <dbReference type="EnsemblMetazoa" id="CJA17962.1"/>
    </source>
</evidence>
<name>A0A8R1I6D0_CAEJA</name>
<evidence type="ECO:0000313" key="2">
    <source>
        <dbReference type="Proteomes" id="UP000005237"/>
    </source>
</evidence>
<accession>A0A8R1I6D0</accession>
<dbReference type="Proteomes" id="UP000005237">
    <property type="component" value="Unassembled WGS sequence"/>
</dbReference>
<reference evidence="1" key="2">
    <citation type="submission" date="2022-06" db="UniProtKB">
        <authorList>
            <consortium name="EnsemblMetazoa"/>
        </authorList>
    </citation>
    <scope>IDENTIFICATION</scope>
    <source>
        <strain evidence="1">DF5081</strain>
    </source>
</reference>
<protein>
    <submittedName>
        <fullName evidence="1">Uncharacterized protein</fullName>
    </submittedName>
</protein>
<organism evidence="1 2">
    <name type="scientific">Caenorhabditis japonica</name>
    <dbReference type="NCBI Taxonomy" id="281687"/>
    <lineage>
        <taxon>Eukaryota</taxon>
        <taxon>Metazoa</taxon>
        <taxon>Ecdysozoa</taxon>
        <taxon>Nematoda</taxon>
        <taxon>Chromadorea</taxon>
        <taxon>Rhabditida</taxon>
        <taxon>Rhabditina</taxon>
        <taxon>Rhabditomorpha</taxon>
        <taxon>Rhabditoidea</taxon>
        <taxon>Rhabditidae</taxon>
        <taxon>Peloderinae</taxon>
        <taxon>Caenorhabditis</taxon>
    </lineage>
</organism>
<proteinExistence type="predicted"/>